<feature type="domain" description="Sulfotransferase" evidence="1">
    <location>
        <begin position="11"/>
        <end position="96"/>
    </location>
</feature>
<dbReference type="InterPro" id="IPR000863">
    <property type="entry name" value="Sulfotransferase_dom"/>
</dbReference>
<dbReference type="SUPFAM" id="SSF52540">
    <property type="entry name" value="P-loop containing nucleoside triphosphate hydrolases"/>
    <property type="match status" value="1"/>
</dbReference>
<feature type="non-terminal residue" evidence="2">
    <location>
        <position position="1"/>
    </location>
</feature>
<dbReference type="InterPro" id="IPR027417">
    <property type="entry name" value="P-loop_NTPase"/>
</dbReference>
<feature type="non-terminal residue" evidence="2">
    <location>
        <position position="96"/>
    </location>
</feature>
<evidence type="ECO:0000259" key="1">
    <source>
        <dbReference type="Pfam" id="PF00685"/>
    </source>
</evidence>
<organism evidence="2 3">
    <name type="scientific">Caligus rogercresseyi</name>
    <name type="common">Sea louse</name>
    <dbReference type="NCBI Taxonomy" id="217165"/>
    <lineage>
        <taxon>Eukaryota</taxon>
        <taxon>Metazoa</taxon>
        <taxon>Ecdysozoa</taxon>
        <taxon>Arthropoda</taxon>
        <taxon>Crustacea</taxon>
        <taxon>Multicrustacea</taxon>
        <taxon>Hexanauplia</taxon>
        <taxon>Copepoda</taxon>
        <taxon>Siphonostomatoida</taxon>
        <taxon>Caligidae</taxon>
        <taxon>Caligus</taxon>
    </lineage>
</organism>
<dbReference type="Pfam" id="PF00685">
    <property type="entry name" value="Sulfotransfer_1"/>
    <property type="match status" value="1"/>
</dbReference>
<protein>
    <submittedName>
        <fullName evidence="2">Sulfotransferase 1A3/1A4</fullName>
    </submittedName>
</protein>
<dbReference type="AlphaFoldDB" id="A0A7T8KM62"/>
<evidence type="ECO:0000313" key="2">
    <source>
        <dbReference type="EMBL" id="QQP58345.1"/>
    </source>
</evidence>
<evidence type="ECO:0000313" key="3">
    <source>
        <dbReference type="Proteomes" id="UP000595437"/>
    </source>
</evidence>
<keyword evidence="3" id="KW-1185">Reference proteome</keyword>
<sequence length="96" mass="11137">VDLESGKTSLNERFPFLELESLVPKAPGLPDKTVEAVKNLPSPRQVKLSPWDAKIIYLVRNPKAYVYPYYFHEMLLQNHGFNSTFEQYAEFFLEGQ</sequence>
<dbReference type="Proteomes" id="UP000595437">
    <property type="component" value="Chromosome 2"/>
</dbReference>
<dbReference type="EMBL" id="CP045891">
    <property type="protein sequence ID" value="QQP58345.1"/>
    <property type="molecule type" value="Genomic_DNA"/>
</dbReference>
<keyword evidence="2" id="KW-0808">Transferase</keyword>
<accession>A0A7T8KM62</accession>
<gene>
    <name evidence="2" type="ORF">FKW44_003626</name>
</gene>
<reference evidence="3" key="1">
    <citation type="submission" date="2021-01" db="EMBL/GenBank/DDBJ databases">
        <title>Caligus Genome Assembly.</title>
        <authorList>
            <person name="Gallardo-Escarate C."/>
        </authorList>
    </citation>
    <scope>NUCLEOTIDE SEQUENCE [LARGE SCALE GENOMIC DNA]</scope>
</reference>
<dbReference type="OrthoDB" id="205623at2759"/>
<proteinExistence type="predicted"/>
<dbReference type="GO" id="GO:0008146">
    <property type="term" value="F:sulfotransferase activity"/>
    <property type="evidence" value="ECO:0007669"/>
    <property type="project" value="InterPro"/>
</dbReference>
<name>A0A7T8KM62_CALRO</name>
<dbReference type="Gene3D" id="3.40.50.300">
    <property type="entry name" value="P-loop containing nucleotide triphosphate hydrolases"/>
    <property type="match status" value="1"/>
</dbReference>